<comment type="caution">
    <text evidence="2">The sequence shown here is derived from an EMBL/GenBank/DDBJ whole genome shotgun (WGS) entry which is preliminary data.</text>
</comment>
<organism evidence="2 3">
    <name type="scientific">Streptomyces aurantiacus JA 4570</name>
    <dbReference type="NCBI Taxonomy" id="1286094"/>
    <lineage>
        <taxon>Bacteria</taxon>
        <taxon>Bacillati</taxon>
        <taxon>Actinomycetota</taxon>
        <taxon>Actinomycetes</taxon>
        <taxon>Kitasatosporales</taxon>
        <taxon>Streptomycetaceae</taxon>
        <taxon>Streptomyces</taxon>
        <taxon>Streptomyces aurantiacus group</taxon>
    </lineage>
</organism>
<reference evidence="2 3" key="1">
    <citation type="submission" date="2013-02" db="EMBL/GenBank/DDBJ databases">
        <title>Draft Genome Sequence of Streptomyces aurantiacus, Which Produces Setomimycin.</title>
        <authorList>
            <person name="Gruening B.A."/>
            <person name="Praeg A."/>
            <person name="Erxleben A."/>
            <person name="Guenther S."/>
            <person name="Mueller M."/>
        </authorList>
    </citation>
    <scope>NUCLEOTIDE SEQUENCE [LARGE SCALE GENOMIC DNA]</scope>
    <source>
        <strain evidence="2 3">JA 4570</strain>
    </source>
</reference>
<evidence type="ECO:0000256" key="1">
    <source>
        <dbReference type="SAM" id="MobiDB-lite"/>
    </source>
</evidence>
<sequence>MAPHPGTHPRRVPAFNESVYGRRVRPRQGPTS</sequence>
<dbReference type="Proteomes" id="UP000014629">
    <property type="component" value="Unassembled WGS sequence"/>
</dbReference>
<feature type="region of interest" description="Disordered" evidence="1">
    <location>
        <begin position="1"/>
        <end position="32"/>
    </location>
</feature>
<accession>S3ZEJ2</accession>
<keyword evidence="3" id="KW-1185">Reference proteome</keyword>
<dbReference type="EMBL" id="AOPZ01000261">
    <property type="protein sequence ID" value="EPH42061.1"/>
    <property type="molecule type" value="Genomic_DNA"/>
</dbReference>
<dbReference type="AlphaFoldDB" id="S3ZEJ2"/>
<name>S3ZEJ2_9ACTN</name>
<evidence type="ECO:0000313" key="3">
    <source>
        <dbReference type="Proteomes" id="UP000014629"/>
    </source>
</evidence>
<gene>
    <name evidence="2" type="ORF">STRAU_4880</name>
</gene>
<protein>
    <submittedName>
        <fullName evidence="2">Uncharacterized protein</fullName>
    </submittedName>
</protein>
<evidence type="ECO:0000313" key="2">
    <source>
        <dbReference type="EMBL" id="EPH42061.1"/>
    </source>
</evidence>
<proteinExistence type="predicted"/>